<dbReference type="GeneID" id="107009321"/>
<dbReference type="InterPro" id="IPR050796">
    <property type="entry name" value="SCF_F-box_component"/>
</dbReference>
<proteinExistence type="predicted"/>
<keyword evidence="2" id="KW-1185">Reference proteome</keyword>
<dbReference type="NCBIfam" id="TIGR01640">
    <property type="entry name" value="F_box_assoc_1"/>
    <property type="match status" value="1"/>
</dbReference>
<dbReference type="RefSeq" id="XP_015064117.1">
    <property type="nucleotide sequence ID" value="XM_015208631.2"/>
</dbReference>
<evidence type="ECO:0000313" key="3">
    <source>
        <dbReference type="RefSeq" id="XP_015064117.1"/>
    </source>
</evidence>
<dbReference type="Proteomes" id="UP000694930">
    <property type="component" value="Chromosome 2"/>
</dbReference>
<accession>A0ABM1G0A1</accession>
<name>A0ABM1G0A1_SOLPN</name>
<dbReference type="InterPro" id="IPR036047">
    <property type="entry name" value="F-box-like_dom_sf"/>
</dbReference>
<dbReference type="SUPFAM" id="SSF81383">
    <property type="entry name" value="F-box domain"/>
    <property type="match status" value="1"/>
</dbReference>
<feature type="domain" description="F-box associated beta-propeller type 3" evidence="1">
    <location>
        <begin position="86"/>
        <end position="166"/>
    </location>
</feature>
<dbReference type="Pfam" id="PF08268">
    <property type="entry name" value="FBA_3"/>
    <property type="match status" value="1"/>
</dbReference>
<gene>
    <name evidence="3" type="primary">LOC107009321</name>
</gene>
<dbReference type="InterPro" id="IPR017451">
    <property type="entry name" value="F-box-assoc_interact_dom"/>
</dbReference>
<evidence type="ECO:0000313" key="2">
    <source>
        <dbReference type="Proteomes" id="UP000694930"/>
    </source>
</evidence>
<dbReference type="InterPro" id="IPR013187">
    <property type="entry name" value="F-box-assoc_dom_typ3"/>
</dbReference>
<reference evidence="2" key="1">
    <citation type="journal article" date="2014" name="Nat. Genet.">
        <title>The genome of the stress-tolerant wild tomato species Solanum pennellii.</title>
        <authorList>
            <person name="Bolger A."/>
            <person name="Scossa F."/>
            <person name="Bolger M.E."/>
            <person name="Lanz C."/>
            <person name="Maumus F."/>
            <person name="Tohge T."/>
            <person name="Quesneville H."/>
            <person name="Alseekh S."/>
            <person name="Sorensen I."/>
            <person name="Lichtenstein G."/>
            <person name="Fich E.A."/>
            <person name="Conte M."/>
            <person name="Keller H."/>
            <person name="Schneeberger K."/>
            <person name="Schwacke R."/>
            <person name="Ofner I."/>
            <person name="Vrebalov J."/>
            <person name="Xu Y."/>
            <person name="Osorio S."/>
            <person name="Aflitos S.A."/>
            <person name="Schijlen E."/>
            <person name="Jimenez-Gomez J.M."/>
            <person name="Ryngajllo M."/>
            <person name="Kimura S."/>
            <person name="Kumar R."/>
            <person name="Koenig D."/>
            <person name="Headland L.R."/>
            <person name="Maloof J.N."/>
            <person name="Sinha N."/>
            <person name="van Ham R.C."/>
            <person name="Lankhorst R.K."/>
            <person name="Mao L."/>
            <person name="Vogel A."/>
            <person name="Arsova B."/>
            <person name="Panstruga R."/>
            <person name="Fei Z."/>
            <person name="Rose J.K."/>
            <person name="Zamir D."/>
            <person name="Carrari F."/>
            <person name="Giovannoni J.J."/>
            <person name="Weigel D."/>
            <person name="Usadel B."/>
            <person name="Fernie A.R."/>
        </authorList>
    </citation>
    <scope>NUCLEOTIDE SEQUENCE [LARGE SCALE GENOMIC DNA]</scope>
    <source>
        <strain evidence="2">cv. LA0716</strain>
    </source>
</reference>
<evidence type="ECO:0000259" key="1">
    <source>
        <dbReference type="Pfam" id="PF08268"/>
    </source>
</evidence>
<protein>
    <submittedName>
        <fullName evidence="3">F-box/kelch-repeat protein At3g23880-like</fullName>
    </submittedName>
</protein>
<reference evidence="3" key="2">
    <citation type="submission" date="2025-08" db="UniProtKB">
        <authorList>
            <consortium name="RefSeq"/>
        </authorList>
    </citation>
    <scope>IDENTIFICATION</scope>
</reference>
<organism evidence="2 3">
    <name type="scientific">Solanum pennellii</name>
    <name type="common">Tomato</name>
    <name type="synonym">Lycopersicon pennellii</name>
    <dbReference type="NCBI Taxonomy" id="28526"/>
    <lineage>
        <taxon>Eukaryota</taxon>
        <taxon>Viridiplantae</taxon>
        <taxon>Streptophyta</taxon>
        <taxon>Embryophyta</taxon>
        <taxon>Tracheophyta</taxon>
        <taxon>Spermatophyta</taxon>
        <taxon>Magnoliopsida</taxon>
        <taxon>eudicotyledons</taxon>
        <taxon>Gunneridae</taxon>
        <taxon>Pentapetalae</taxon>
        <taxon>asterids</taxon>
        <taxon>lamiids</taxon>
        <taxon>Solanales</taxon>
        <taxon>Solanaceae</taxon>
        <taxon>Solanoideae</taxon>
        <taxon>Solaneae</taxon>
        <taxon>Solanum</taxon>
        <taxon>Solanum subgen. Lycopersicon</taxon>
    </lineage>
</organism>
<dbReference type="PANTHER" id="PTHR31672">
    <property type="entry name" value="BNACNNG10540D PROTEIN"/>
    <property type="match status" value="1"/>
</dbReference>
<dbReference type="PANTHER" id="PTHR31672:SF13">
    <property type="entry name" value="F-BOX PROTEIN CPR30-LIKE"/>
    <property type="match status" value="1"/>
</dbReference>
<sequence length="178" mass="20487">MESKRNEASNLHSKRKKTRYSAQLPSCSVKDSIFNRIPVLPEEVVTQILLRLPVKSLLKFRFMLTISLPKYNLTDCSASSLLYDCAAEALDLEYPTKEIRRSVEVVGSVHGLICLVIAKKYFLIWNPSIRKFKKLPECRDEFCFGHHFLYGFGYDEVHGDYKVVAGFNNEGYSYSFLV</sequence>